<reference evidence="1 2" key="1">
    <citation type="submission" date="2019-09" db="EMBL/GenBank/DDBJ databases">
        <title>Complete genome sequence of Sporolactobacillus terrae 70-3.</title>
        <authorList>
            <person name="Tanaka N."/>
            <person name="Shiwa Y."/>
            <person name="Fujita N."/>
            <person name="Tanasupawat S."/>
        </authorList>
    </citation>
    <scope>NUCLEOTIDE SEQUENCE [LARGE SCALE GENOMIC DNA]</scope>
    <source>
        <strain evidence="1 2">70-3</strain>
    </source>
</reference>
<accession>A0A5K7X6J0</accession>
<evidence type="ECO:0000313" key="1">
    <source>
        <dbReference type="EMBL" id="BBO00154.1"/>
    </source>
</evidence>
<sequence>MPEYYQQTREFSKGDLLRVIDSQTGTPVINFKFSKTFGWITKD</sequence>
<gene>
    <name evidence="1" type="ORF">St703_28580</name>
</gene>
<organism evidence="1 2">
    <name type="scientific">Sporolactobacillus terrae</name>
    <dbReference type="NCBI Taxonomy" id="269673"/>
    <lineage>
        <taxon>Bacteria</taxon>
        <taxon>Bacillati</taxon>
        <taxon>Bacillota</taxon>
        <taxon>Bacilli</taxon>
        <taxon>Bacillales</taxon>
        <taxon>Sporolactobacillaceae</taxon>
        <taxon>Sporolactobacillus</taxon>
    </lineage>
</organism>
<name>A0A5K7X6J0_9BACL</name>
<proteinExistence type="predicted"/>
<dbReference type="EMBL" id="AP021853">
    <property type="protein sequence ID" value="BBO00154.1"/>
    <property type="molecule type" value="Genomic_DNA"/>
</dbReference>
<dbReference type="AlphaFoldDB" id="A0A5K7X6J0"/>
<evidence type="ECO:0000313" key="2">
    <source>
        <dbReference type="Proteomes" id="UP000326951"/>
    </source>
</evidence>
<protein>
    <submittedName>
        <fullName evidence="1">Uncharacterized protein</fullName>
    </submittedName>
</protein>
<dbReference type="Proteomes" id="UP000326951">
    <property type="component" value="Chromosome"/>
</dbReference>